<dbReference type="Proteomes" id="UP001596512">
    <property type="component" value="Unassembled WGS sequence"/>
</dbReference>
<dbReference type="Gene3D" id="3.40.50.300">
    <property type="entry name" value="P-loop containing nucleotide triphosphate hydrolases"/>
    <property type="match status" value="1"/>
</dbReference>
<dbReference type="Pfam" id="PF13424">
    <property type="entry name" value="TPR_12"/>
    <property type="match status" value="2"/>
</dbReference>
<dbReference type="Gene3D" id="1.25.40.10">
    <property type="entry name" value="Tetratricopeptide repeat domain"/>
    <property type="match status" value="3"/>
</dbReference>
<proteinExistence type="predicted"/>
<sequence length="1026" mass="109595">MKQSAACRSWCWARWRWSPTGSRPTSADPSPRPCWPRCSSTRTGWWPPSGSSTSSGTTLPAVGDRARAHLRLAAAPRPGLRRGADALVTRSPGYLLRVDPDGSDLGRFERLHAAARDAERDGDAATAARRYGEALALWRGPAFGGVDAGFTARWRAALASDRLSAEDGLARALLDLGRADEAAARLQRLVAAHPLREDTRGLLMRALHESGRQADALEVYRAGRRLLLDELGIEPGERLRALHAAILDGSLAPSAPAVADRAVPRMLPPDIGDFTGRAEALATVLALGEAGAAGRTATPTAVVSGFGGAGKSALAVHAAHLLRRRYPDGQLVADLRGVERDLDAFEVLGRFLTALGDDELPTALDERVERYRQRVAGKRLIILLDNARGEHQVRPLLPGAPECLVLITSRSRLAGLGGTVSIELDFLDPASAVEMLGKVVGPERVAAQPEAAARIAALCGGVPLAIRAAGAKLAARPHWPLKSLADRLSDERRRLDELSVGDLAIRSSLALNYADLDARCRRAFHLLCLLDLPDFGWWIAAPLLDVDPADAEDAVERLVDLRLLDVAGVDSIGRVRYRFHDLVQLYGAEQAAQEPPELVRAALTRTLGAWMTLVEAGSRRLPRVTLGLRPLFTGDVEVDPRLVAEAEENPGEWLKSETAAVVRAVERGHELGIDGVTTLLITSLLSSPFAARNEFDGWQRTHEVALRAARAGGDRRAEAIVLTGLGQLHYEKDDFAAAESHFRQAHEHATAVGDDAVTAVALVGLGTVARDLGESTAARADLAAAAELGDDCVVAAARYGLGAIERDHGDVTAAVAHFTASAQLYRAVGDPRGEALALRGLGLCHRAVGEHAQAAALSADAAAILLTAGDDLGATYAHQSWAKASLRLGVRDGVPEALAGCLEVCTRRRDRFGMALMTRTLGEYHLATGDLPAARDLLTAALARWTELDLAIWQARTLRDLAAADPENADKNWLRATELFTALAAREAGELAALSPRSGVPRCRRRTARPAYRTSVGPRARAGGRL</sequence>
<dbReference type="InterPro" id="IPR005158">
    <property type="entry name" value="BTAD"/>
</dbReference>
<dbReference type="SMART" id="SM01043">
    <property type="entry name" value="BTAD"/>
    <property type="match status" value="1"/>
</dbReference>
<dbReference type="InterPro" id="IPR019734">
    <property type="entry name" value="TPR_rpt"/>
</dbReference>
<dbReference type="CDD" id="cd15831">
    <property type="entry name" value="BTAD"/>
    <property type="match status" value="1"/>
</dbReference>
<evidence type="ECO:0000256" key="3">
    <source>
        <dbReference type="SAM" id="MobiDB-lite"/>
    </source>
</evidence>
<gene>
    <name evidence="5" type="ORF">ACFQV2_39635</name>
</gene>
<dbReference type="SUPFAM" id="SSF48452">
    <property type="entry name" value="TPR-like"/>
    <property type="match status" value="2"/>
</dbReference>
<dbReference type="InterPro" id="IPR011990">
    <property type="entry name" value="TPR-like_helical_dom_sf"/>
</dbReference>
<evidence type="ECO:0000259" key="4">
    <source>
        <dbReference type="SMART" id="SM01043"/>
    </source>
</evidence>
<reference evidence="6" key="1">
    <citation type="journal article" date="2019" name="Int. J. Syst. Evol. Microbiol.">
        <title>The Global Catalogue of Microorganisms (GCM) 10K type strain sequencing project: providing services to taxonomists for standard genome sequencing and annotation.</title>
        <authorList>
            <consortium name="The Broad Institute Genomics Platform"/>
            <consortium name="The Broad Institute Genome Sequencing Center for Infectious Disease"/>
            <person name="Wu L."/>
            <person name="Ma J."/>
        </authorList>
    </citation>
    <scope>NUCLEOTIDE SEQUENCE [LARGE SCALE GENOMIC DNA]</scope>
    <source>
        <strain evidence="6">JCM 17695</strain>
    </source>
</reference>
<dbReference type="Pfam" id="PF03704">
    <property type="entry name" value="BTAD"/>
    <property type="match status" value="1"/>
</dbReference>
<accession>A0ABW2TXC0</accession>
<name>A0ABW2TXC0_9PSEU</name>
<dbReference type="PANTHER" id="PTHR35807:SF1">
    <property type="entry name" value="TRANSCRIPTIONAL REGULATOR REDD"/>
    <property type="match status" value="1"/>
</dbReference>
<protein>
    <submittedName>
        <fullName evidence="5">BTAD domain-containing putative transcriptional regulator</fullName>
    </submittedName>
</protein>
<evidence type="ECO:0000313" key="5">
    <source>
        <dbReference type="EMBL" id="MFC7618547.1"/>
    </source>
</evidence>
<feature type="region of interest" description="Disordered" evidence="3">
    <location>
        <begin position="1004"/>
        <end position="1026"/>
    </location>
</feature>
<keyword evidence="6" id="KW-1185">Reference proteome</keyword>
<dbReference type="SMART" id="SM00028">
    <property type="entry name" value="TPR"/>
    <property type="match status" value="4"/>
</dbReference>
<keyword evidence="1" id="KW-0805">Transcription regulation</keyword>
<comment type="caution">
    <text evidence="5">The sequence shown here is derived from an EMBL/GenBank/DDBJ whole genome shotgun (WGS) entry which is preliminary data.</text>
</comment>
<dbReference type="PRINTS" id="PR00364">
    <property type="entry name" value="DISEASERSIST"/>
</dbReference>
<dbReference type="InterPro" id="IPR051677">
    <property type="entry name" value="AfsR-DnrI-RedD_regulator"/>
</dbReference>
<keyword evidence="2" id="KW-0804">Transcription</keyword>
<organism evidence="5 6">
    <name type="scientific">Actinokineospora soli</name>
    <dbReference type="NCBI Taxonomy" id="1048753"/>
    <lineage>
        <taxon>Bacteria</taxon>
        <taxon>Bacillati</taxon>
        <taxon>Actinomycetota</taxon>
        <taxon>Actinomycetes</taxon>
        <taxon>Pseudonocardiales</taxon>
        <taxon>Pseudonocardiaceae</taxon>
        <taxon>Actinokineospora</taxon>
    </lineage>
</organism>
<evidence type="ECO:0000313" key="6">
    <source>
        <dbReference type="Proteomes" id="UP001596512"/>
    </source>
</evidence>
<dbReference type="InterPro" id="IPR027417">
    <property type="entry name" value="P-loop_NTPase"/>
</dbReference>
<dbReference type="EMBL" id="JBHTEY010000004">
    <property type="protein sequence ID" value="MFC7618547.1"/>
    <property type="molecule type" value="Genomic_DNA"/>
</dbReference>
<evidence type="ECO:0000256" key="1">
    <source>
        <dbReference type="ARBA" id="ARBA00023015"/>
    </source>
</evidence>
<dbReference type="PANTHER" id="PTHR35807">
    <property type="entry name" value="TRANSCRIPTIONAL REGULATOR REDD-RELATED"/>
    <property type="match status" value="1"/>
</dbReference>
<feature type="domain" description="Bacterial transcriptional activator" evidence="4">
    <location>
        <begin position="103"/>
        <end position="247"/>
    </location>
</feature>
<dbReference type="SUPFAM" id="SSF52540">
    <property type="entry name" value="P-loop containing nucleoside triphosphate hydrolases"/>
    <property type="match status" value="1"/>
</dbReference>
<evidence type="ECO:0000256" key="2">
    <source>
        <dbReference type="ARBA" id="ARBA00023163"/>
    </source>
</evidence>